<evidence type="ECO:0000256" key="6">
    <source>
        <dbReference type="ARBA" id="ARBA00022832"/>
    </source>
</evidence>
<dbReference type="GO" id="GO:0006633">
    <property type="term" value="P:fatty acid biosynthetic process"/>
    <property type="evidence" value="ECO:0007669"/>
    <property type="project" value="UniProtKB-KW"/>
</dbReference>
<dbReference type="NCBIfam" id="NF041504">
    <property type="entry name" value="AccA_sub"/>
    <property type="match status" value="1"/>
</dbReference>
<proteinExistence type="inferred from homology"/>
<dbReference type="PANTHER" id="PTHR42853">
    <property type="entry name" value="ACETYL-COENZYME A CARBOXYLASE CARBOXYL TRANSFERASE SUBUNIT ALPHA"/>
    <property type="match status" value="1"/>
</dbReference>
<keyword evidence="8" id="KW-0443">Lipid metabolism</keyword>
<evidence type="ECO:0000256" key="9">
    <source>
        <dbReference type="ARBA" id="ARBA00023160"/>
    </source>
</evidence>
<dbReference type="Gene3D" id="3.90.226.10">
    <property type="entry name" value="2-enoyl-CoA Hydratase, Chain A, domain 1"/>
    <property type="match status" value="1"/>
</dbReference>
<comment type="pathway">
    <text evidence="1">Lipid metabolism; malonyl-CoA biosynthesis; malonyl-CoA from acetyl-CoA: step 1/1.</text>
</comment>
<evidence type="ECO:0000256" key="7">
    <source>
        <dbReference type="ARBA" id="ARBA00022840"/>
    </source>
</evidence>
<sequence length="335" mass="37572">MSRGAFFYLGLFMIQILEFEREIFKLENQIQEMVSLSHMYDSVGDITHEIARLHKKVRHMKHDVYSNLKGWQKTQVARHPDRPYTLDYIKYMFTDFIELHGDRHGGYGPSIVGGLAKFDDNSVLVIGHQKGRDTKEKIRRNFGMSQPSGYRKALRLMKLAQKFRLPIINLIDTPGAYPGIDAEEKGQSEAIAKNLIEMIDIDVPIIVAIIGEGGSGGALAIGVGDRILMLEHSVYSVISPEGCASILWGDKDKVAQAADALSLTAPSLIKLGVIDEIVREPLGGAHRHHKRTAILLKKSLRKNLQAISQLVPEALTKKRYEKFRQIGEIGFRTTS</sequence>
<evidence type="ECO:0000256" key="5">
    <source>
        <dbReference type="ARBA" id="ARBA00022741"/>
    </source>
</evidence>
<dbReference type="GO" id="GO:2001295">
    <property type="term" value="P:malonyl-CoA biosynthetic process"/>
    <property type="evidence" value="ECO:0007669"/>
    <property type="project" value="UniProtKB-UniPathway"/>
</dbReference>
<keyword evidence="3" id="KW-0444">Lipid biosynthesis</keyword>
<dbReference type="GO" id="GO:0005524">
    <property type="term" value="F:ATP binding"/>
    <property type="evidence" value="ECO:0007669"/>
    <property type="project" value="UniProtKB-KW"/>
</dbReference>
<comment type="catalytic activity">
    <reaction evidence="10">
        <text>N(6)-carboxybiotinyl-L-lysyl-[protein] + acetyl-CoA = N(6)-biotinyl-L-lysyl-[protein] + malonyl-CoA</text>
        <dbReference type="Rhea" id="RHEA:54728"/>
        <dbReference type="Rhea" id="RHEA-COMP:10505"/>
        <dbReference type="Rhea" id="RHEA-COMP:10506"/>
        <dbReference type="ChEBI" id="CHEBI:57288"/>
        <dbReference type="ChEBI" id="CHEBI:57384"/>
        <dbReference type="ChEBI" id="CHEBI:83144"/>
        <dbReference type="ChEBI" id="CHEBI:83145"/>
        <dbReference type="EC" id="2.1.3.15"/>
    </reaction>
</comment>
<name>A0A382GQ28_9ZZZZ</name>
<feature type="domain" description="CoA carboxyltransferase C-terminal" evidence="11">
    <location>
        <begin position="52"/>
        <end position="306"/>
    </location>
</feature>
<dbReference type="HAMAP" id="MF_00823">
    <property type="entry name" value="AcetylCoA_CT_alpha"/>
    <property type="match status" value="1"/>
</dbReference>
<dbReference type="AlphaFoldDB" id="A0A382GQ28"/>
<keyword evidence="9" id="KW-0275">Fatty acid biosynthesis</keyword>
<dbReference type="GO" id="GO:0003989">
    <property type="term" value="F:acetyl-CoA carboxylase activity"/>
    <property type="evidence" value="ECO:0007669"/>
    <property type="project" value="InterPro"/>
</dbReference>
<evidence type="ECO:0000256" key="10">
    <source>
        <dbReference type="ARBA" id="ARBA00049152"/>
    </source>
</evidence>
<evidence type="ECO:0000256" key="1">
    <source>
        <dbReference type="ARBA" id="ARBA00004956"/>
    </source>
</evidence>
<evidence type="ECO:0000256" key="8">
    <source>
        <dbReference type="ARBA" id="ARBA00023098"/>
    </source>
</evidence>
<dbReference type="PROSITE" id="PS50989">
    <property type="entry name" value="COA_CT_CTER"/>
    <property type="match status" value="1"/>
</dbReference>
<dbReference type="UniPathway" id="UPA00655">
    <property type="reaction ID" value="UER00711"/>
</dbReference>
<dbReference type="GO" id="GO:0016743">
    <property type="term" value="F:carboxyl- or carbamoyltransferase activity"/>
    <property type="evidence" value="ECO:0007669"/>
    <property type="project" value="InterPro"/>
</dbReference>
<dbReference type="NCBIfam" id="NF004344">
    <property type="entry name" value="PRK05724.1"/>
    <property type="match status" value="1"/>
</dbReference>
<evidence type="ECO:0000256" key="2">
    <source>
        <dbReference type="ARBA" id="ARBA00011883"/>
    </source>
</evidence>
<dbReference type="EC" id="2.1.3.15" evidence="2"/>
<dbReference type="SUPFAM" id="SSF52096">
    <property type="entry name" value="ClpP/crotonase"/>
    <property type="match status" value="1"/>
</dbReference>
<dbReference type="GO" id="GO:0009317">
    <property type="term" value="C:acetyl-CoA carboxylase complex"/>
    <property type="evidence" value="ECO:0007669"/>
    <property type="project" value="InterPro"/>
</dbReference>
<evidence type="ECO:0000256" key="3">
    <source>
        <dbReference type="ARBA" id="ARBA00022516"/>
    </source>
</evidence>
<dbReference type="PRINTS" id="PR01069">
    <property type="entry name" value="ACCCTRFRASEA"/>
</dbReference>
<keyword evidence="4" id="KW-0808">Transferase</keyword>
<evidence type="ECO:0000256" key="4">
    <source>
        <dbReference type="ARBA" id="ARBA00022679"/>
    </source>
</evidence>
<dbReference type="InterPro" id="IPR029045">
    <property type="entry name" value="ClpP/crotonase-like_dom_sf"/>
</dbReference>
<dbReference type="EMBL" id="UINC01056649">
    <property type="protein sequence ID" value="SVB76924.1"/>
    <property type="molecule type" value="Genomic_DNA"/>
</dbReference>
<evidence type="ECO:0000259" key="11">
    <source>
        <dbReference type="PROSITE" id="PS50989"/>
    </source>
</evidence>
<keyword evidence="5" id="KW-0547">Nucleotide-binding</keyword>
<dbReference type="NCBIfam" id="TIGR00513">
    <property type="entry name" value="accA"/>
    <property type="match status" value="1"/>
</dbReference>
<keyword evidence="6" id="KW-0276">Fatty acid metabolism</keyword>
<dbReference type="InterPro" id="IPR001095">
    <property type="entry name" value="Acetyl_CoA_COase_a_su"/>
</dbReference>
<gene>
    <name evidence="12" type="ORF">METZ01_LOCUS229778</name>
</gene>
<organism evidence="12">
    <name type="scientific">marine metagenome</name>
    <dbReference type="NCBI Taxonomy" id="408172"/>
    <lineage>
        <taxon>unclassified sequences</taxon>
        <taxon>metagenomes</taxon>
        <taxon>ecological metagenomes</taxon>
    </lineage>
</organism>
<evidence type="ECO:0000313" key="12">
    <source>
        <dbReference type="EMBL" id="SVB76924.1"/>
    </source>
</evidence>
<dbReference type="InterPro" id="IPR011763">
    <property type="entry name" value="COA_CT_C"/>
</dbReference>
<accession>A0A382GQ28</accession>
<keyword evidence="7" id="KW-0067">ATP-binding</keyword>
<dbReference type="Pfam" id="PF03255">
    <property type="entry name" value="ACCA"/>
    <property type="match status" value="1"/>
</dbReference>
<reference evidence="12" key="1">
    <citation type="submission" date="2018-05" db="EMBL/GenBank/DDBJ databases">
        <authorList>
            <person name="Lanie J.A."/>
            <person name="Ng W.-L."/>
            <person name="Kazmierczak K.M."/>
            <person name="Andrzejewski T.M."/>
            <person name="Davidsen T.M."/>
            <person name="Wayne K.J."/>
            <person name="Tettelin H."/>
            <person name="Glass J.I."/>
            <person name="Rusch D."/>
            <person name="Podicherti R."/>
            <person name="Tsui H.-C.T."/>
            <person name="Winkler M.E."/>
        </authorList>
    </citation>
    <scope>NUCLEOTIDE SEQUENCE</scope>
</reference>
<dbReference type="PANTHER" id="PTHR42853:SF3">
    <property type="entry name" value="ACETYL-COENZYME A CARBOXYLASE CARBOXYL TRANSFERASE SUBUNIT ALPHA, CHLOROPLASTIC"/>
    <property type="match status" value="1"/>
</dbReference>
<protein>
    <recommendedName>
        <fullName evidence="2">acetyl-CoA carboxytransferase</fullName>
        <ecNumber evidence="2">2.1.3.15</ecNumber>
    </recommendedName>
</protein>